<name>A0A1V8SJB3_9PEZI</name>
<dbReference type="Pfam" id="PF00550">
    <property type="entry name" value="PP-binding"/>
    <property type="match status" value="1"/>
</dbReference>
<dbReference type="CDD" id="cd04433">
    <property type="entry name" value="AFD_class_I"/>
    <property type="match status" value="1"/>
</dbReference>
<dbReference type="SUPFAM" id="SSF52777">
    <property type="entry name" value="CoA-dependent acyltransferases"/>
    <property type="match status" value="2"/>
</dbReference>
<evidence type="ECO:0000256" key="4">
    <source>
        <dbReference type="ARBA" id="ARBA00022598"/>
    </source>
</evidence>
<dbReference type="GO" id="GO:0031956">
    <property type="term" value="F:medium-chain fatty acid-CoA ligase activity"/>
    <property type="evidence" value="ECO:0007669"/>
    <property type="project" value="TreeGrafter"/>
</dbReference>
<dbReference type="Gene3D" id="3.30.300.30">
    <property type="match status" value="1"/>
</dbReference>
<dbReference type="InterPro" id="IPR025110">
    <property type="entry name" value="AMP-bd_C"/>
</dbReference>
<dbReference type="Pfam" id="PF00501">
    <property type="entry name" value="AMP-binding"/>
    <property type="match status" value="1"/>
</dbReference>
<dbReference type="InterPro" id="IPR045851">
    <property type="entry name" value="AMP-bd_C_sf"/>
</dbReference>
<dbReference type="Gene3D" id="3.30.559.10">
    <property type="entry name" value="Chloramphenicol acetyltransferase-like domain"/>
    <property type="match status" value="1"/>
</dbReference>
<dbReference type="InterPro" id="IPR023213">
    <property type="entry name" value="CAT-like_dom_sf"/>
</dbReference>
<dbReference type="OrthoDB" id="10253869at2759"/>
<dbReference type="InterPro" id="IPR036736">
    <property type="entry name" value="ACP-like_sf"/>
</dbReference>
<evidence type="ECO:0000256" key="2">
    <source>
        <dbReference type="ARBA" id="ARBA00022450"/>
    </source>
</evidence>
<dbReference type="PANTHER" id="PTHR43201">
    <property type="entry name" value="ACYL-COA SYNTHETASE"/>
    <property type="match status" value="1"/>
</dbReference>
<dbReference type="GO" id="GO:0006631">
    <property type="term" value="P:fatty acid metabolic process"/>
    <property type="evidence" value="ECO:0007669"/>
    <property type="project" value="TreeGrafter"/>
</dbReference>
<organism evidence="6 7">
    <name type="scientific">Cryoendolithus antarcticus</name>
    <dbReference type="NCBI Taxonomy" id="1507870"/>
    <lineage>
        <taxon>Eukaryota</taxon>
        <taxon>Fungi</taxon>
        <taxon>Dikarya</taxon>
        <taxon>Ascomycota</taxon>
        <taxon>Pezizomycotina</taxon>
        <taxon>Dothideomycetes</taxon>
        <taxon>Dothideomycetidae</taxon>
        <taxon>Cladosporiales</taxon>
        <taxon>Cladosporiaceae</taxon>
        <taxon>Cryoendolithus</taxon>
    </lineage>
</organism>
<protein>
    <recommendedName>
        <fullName evidence="5">Carrier domain-containing protein</fullName>
    </recommendedName>
</protein>
<dbReference type="InParanoid" id="A0A1V8SJB3"/>
<evidence type="ECO:0000313" key="7">
    <source>
        <dbReference type="Proteomes" id="UP000192596"/>
    </source>
</evidence>
<feature type="domain" description="Carrier" evidence="5">
    <location>
        <begin position="574"/>
        <end position="648"/>
    </location>
</feature>
<dbReference type="Gene3D" id="3.30.559.30">
    <property type="entry name" value="Nonribosomal peptide synthetase, condensation domain"/>
    <property type="match status" value="1"/>
</dbReference>
<evidence type="ECO:0000259" key="5">
    <source>
        <dbReference type="PROSITE" id="PS50075"/>
    </source>
</evidence>
<dbReference type="InterPro" id="IPR000873">
    <property type="entry name" value="AMP-dep_synth/lig_dom"/>
</dbReference>
<dbReference type="SUPFAM" id="SSF56801">
    <property type="entry name" value="Acetyl-CoA synthetase-like"/>
    <property type="match status" value="1"/>
</dbReference>
<reference evidence="7" key="1">
    <citation type="submission" date="2017-03" db="EMBL/GenBank/DDBJ databases">
        <title>Genomes of endolithic fungi from Antarctica.</title>
        <authorList>
            <person name="Coleine C."/>
            <person name="Masonjones S."/>
            <person name="Stajich J.E."/>
        </authorList>
    </citation>
    <scope>NUCLEOTIDE SEQUENCE [LARGE SCALE GENOMIC DNA]</scope>
    <source>
        <strain evidence="7">CCFEE 5527</strain>
    </source>
</reference>
<keyword evidence="7" id="KW-1185">Reference proteome</keyword>
<dbReference type="Gene3D" id="3.40.50.12780">
    <property type="entry name" value="N-terminal domain of ligase-like"/>
    <property type="match status" value="1"/>
</dbReference>
<evidence type="ECO:0000256" key="3">
    <source>
        <dbReference type="ARBA" id="ARBA00022553"/>
    </source>
</evidence>
<dbReference type="Pfam" id="PF13193">
    <property type="entry name" value="AMP-binding_C"/>
    <property type="match status" value="1"/>
</dbReference>
<dbReference type="EMBL" id="NAJO01000041">
    <property type="protein sequence ID" value="OQN99163.1"/>
    <property type="molecule type" value="Genomic_DNA"/>
</dbReference>
<comment type="similarity">
    <text evidence="1">Belongs to the ATP-dependent AMP-binding enzyme family.</text>
</comment>
<dbReference type="PROSITE" id="PS50075">
    <property type="entry name" value="CARRIER"/>
    <property type="match status" value="1"/>
</dbReference>
<accession>A0A1V8SJB3</accession>
<proteinExistence type="inferred from homology"/>
<sequence>MSSMLLSEAAGREIDVSKLSHLTIWQDAVLAHPNGTALISYHQKPTSFRWVGSKQVEGAALEWTFADLDRGARRLATTLNRMAPINRRPIACLVNNQAEWSLLFFAAAYLHSPLVPINPKSATRSEEVAHMIKLVQPGAIVAFDTTIASQLEVSLNEHVMEDIPIKLILAHSDANVTYDWQVLGDIMMGELTPPDTPTPTDPSETAVILFTSGTTSLPKPCAISSAVTANAALAYIEPRNIGPGHRFIQHLPNFHSYGIGWVLGFFLVGGTIVIPSESFEAQASLECIEKYCATHMSLVPTTAQAILVHPAFAKTDISSLMSIDISGAGVLPSVVESCEAALNVPAGTSYGMTESPTTLCWPTAEGSVLRNGEVMNGRPSRGARVKICEPGGTTPIPRGQAGELHNGGVQVITEYMDPTVNQDSFYVDSEGANWIISGDQAIMNDDGAVRICGRYKDIIIRGGENISPASIEALLQKAEGVYIAQVVGAPDEMAGEVPIAVIQTMGDKVTPSSVLKDMASQALGPAFAPKMVLNLKTDLKLEDFPKTAAGKIRKVDLAVVVREYLKAQEGPAVNSSAPTVQSLLTIWKRISGADSLTPESTLISFADSLMMMQLSSSVKKELKKDVTVEDFKNCDRIQDQADLIDSKVAIGTTTAKPRRKGPPALKDMPYANGDEELYGSTKSQVSSALAREWLSWEDVEDVTPLPDWDSIFAHKCRPQSWNLRWSYHASVNAMKLEAAVRQMLEYHPTLRSMAVKTDGDASLLVTLRANESWYNAAVTSGHKIATKEELDQLLLNDSVLDNASMGGPMFRVHVASIADGTSGLVVVASHAICDMSMTALWLDDIVTILTGCGELVPHASFHEYATAYNSHRNGVEASNGVDYWIQKLSGIGSVPETTYWPTQRAPEFFKGEDMIWQRHDGRKSRPHERKVSLETKRIAQRGIRRMVPIQDLSLLKADHDVPIFMLVKAAIALLNVKLTRSSEAIFGTLNAARTWPFQSDYTLLEREAYTGNPLDVSGCTVEYVLDRVPVPHHQSLISFMQSVTAGETQNSAFAHAPILRVIDTLRTPLSETDTRSYAARERDADSILSLIRRQSFNWLPTAPTAQSHPQGLKMLQMLTRMDNGLTITGFLAEDKKSVALSFTWDAEHLTVGEAETAISLLAKLVGEMGKRESWERSVGEVLGGC</sequence>
<dbReference type="Proteomes" id="UP000192596">
    <property type="component" value="Unassembled WGS sequence"/>
</dbReference>
<keyword evidence="2" id="KW-0596">Phosphopantetheine</keyword>
<dbReference type="Gene3D" id="1.10.1200.10">
    <property type="entry name" value="ACP-like"/>
    <property type="match status" value="1"/>
</dbReference>
<comment type="caution">
    <text evidence="6">The sequence shown here is derived from an EMBL/GenBank/DDBJ whole genome shotgun (WGS) entry which is preliminary data.</text>
</comment>
<dbReference type="AlphaFoldDB" id="A0A1V8SJB3"/>
<dbReference type="InterPro" id="IPR020845">
    <property type="entry name" value="AMP-binding_CS"/>
</dbReference>
<keyword evidence="4" id="KW-0436">Ligase</keyword>
<evidence type="ECO:0000313" key="6">
    <source>
        <dbReference type="EMBL" id="OQN99163.1"/>
    </source>
</evidence>
<evidence type="ECO:0000256" key="1">
    <source>
        <dbReference type="ARBA" id="ARBA00006432"/>
    </source>
</evidence>
<dbReference type="InterPro" id="IPR042099">
    <property type="entry name" value="ANL_N_sf"/>
</dbReference>
<dbReference type="PANTHER" id="PTHR43201:SF5">
    <property type="entry name" value="MEDIUM-CHAIN ACYL-COA LIGASE ACSF2, MITOCHONDRIAL"/>
    <property type="match status" value="1"/>
</dbReference>
<keyword evidence="3" id="KW-0597">Phosphoprotein</keyword>
<dbReference type="InterPro" id="IPR009081">
    <property type="entry name" value="PP-bd_ACP"/>
</dbReference>
<dbReference type="PROSITE" id="PS00455">
    <property type="entry name" value="AMP_BINDING"/>
    <property type="match status" value="1"/>
</dbReference>
<dbReference type="SUPFAM" id="SSF47336">
    <property type="entry name" value="ACP-like"/>
    <property type="match status" value="1"/>
</dbReference>
<gene>
    <name evidence="6" type="ORF">B0A48_15012</name>
</gene>
<dbReference type="STRING" id="1507870.A0A1V8SJB3"/>